<dbReference type="Proteomes" id="UP000272908">
    <property type="component" value="Unassembled WGS sequence"/>
</dbReference>
<keyword evidence="1" id="KW-0812">Transmembrane</keyword>
<dbReference type="EMBL" id="UIHC01000045">
    <property type="protein sequence ID" value="SUZ33320.1"/>
    <property type="molecule type" value="Genomic_DNA"/>
</dbReference>
<sequence length="50" mass="5321">MVQYSRPPRARGRLIRAMRGLNDHWVGDFIGGACLVGTIVIGVIAAGVLS</sequence>
<keyword evidence="1" id="KW-1133">Transmembrane helix</keyword>
<name>A0A3B0MD45_9RHOB</name>
<proteinExistence type="predicted"/>
<dbReference type="RefSeq" id="WP_183073538.1">
    <property type="nucleotide sequence ID" value="NZ_UIHC01000045.1"/>
</dbReference>
<accession>A0A3B0MD45</accession>
<gene>
    <name evidence="2" type="ORF">ROE7235_03089</name>
</gene>
<protein>
    <submittedName>
        <fullName evidence="2">Uncharacterized protein</fullName>
    </submittedName>
</protein>
<feature type="transmembrane region" description="Helical" evidence="1">
    <location>
        <begin position="29"/>
        <end position="49"/>
    </location>
</feature>
<dbReference type="AlphaFoldDB" id="A0A3B0MD45"/>
<keyword evidence="3" id="KW-1185">Reference proteome</keyword>
<evidence type="ECO:0000313" key="3">
    <source>
        <dbReference type="Proteomes" id="UP000272908"/>
    </source>
</evidence>
<keyword evidence="1" id="KW-0472">Membrane</keyword>
<evidence type="ECO:0000256" key="1">
    <source>
        <dbReference type="SAM" id="Phobius"/>
    </source>
</evidence>
<reference evidence="3" key="1">
    <citation type="submission" date="2018-08" db="EMBL/GenBank/DDBJ databases">
        <authorList>
            <person name="Rodrigo-Torres L."/>
            <person name="Arahal R. D."/>
            <person name="Lucena T."/>
        </authorList>
    </citation>
    <scope>NUCLEOTIDE SEQUENCE [LARGE SCALE GENOMIC DNA]</scope>
    <source>
        <strain evidence="3">CECT 7235</strain>
    </source>
</reference>
<evidence type="ECO:0000313" key="2">
    <source>
        <dbReference type="EMBL" id="SUZ33320.1"/>
    </source>
</evidence>
<organism evidence="2 3">
    <name type="scientific">Roseinatronobacter ekhonensis</name>
    <dbReference type="NCBI Taxonomy" id="254356"/>
    <lineage>
        <taxon>Bacteria</taxon>
        <taxon>Pseudomonadati</taxon>
        <taxon>Pseudomonadota</taxon>
        <taxon>Alphaproteobacteria</taxon>
        <taxon>Rhodobacterales</taxon>
        <taxon>Paracoccaceae</taxon>
        <taxon>Roseinatronobacter</taxon>
    </lineage>
</organism>